<dbReference type="EMBL" id="CP041153">
    <property type="protein sequence ID" value="QDF76878.1"/>
    <property type="molecule type" value="Genomic_DNA"/>
</dbReference>
<evidence type="ECO:0000313" key="1">
    <source>
        <dbReference type="EMBL" id="QDF76878.1"/>
    </source>
</evidence>
<dbReference type="Proteomes" id="UP000318758">
    <property type="component" value="Chromosome"/>
</dbReference>
<protein>
    <submittedName>
        <fullName evidence="1">DUF885 domain-containing protein</fullName>
    </submittedName>
</protein>
<sequence>MFLSWCGVSVSHPQTAACVICHQTSAAAQCATSNRTLNALAEGYIKLVLAIGCHQPLYVDAYYGPADWQAQASLRPLTELVADCASLRAECDKVSKGLDCQALIQRHRFLTKQLTSVASYLTGLMGESLSFDQESLALYDAKAPKHQLSHFSETLAELDRLLPGEGSLTSRFEAYRRPFIVPFDKVPQVFTAAVEQARAVTRQHIVLPEEERFRVEFVKDKIWTAYNWYQGDYTSLIQLNQDHPLYLERAMELASHEGYPGHHLFNLLQERDLVMGLGWMEYAVYPLYSPISFLSEGSANYGLSLLMSKAEIIAFEREVLMPLAGIEGDIHHYHRVMDAYKGLAHMDELVCRQFIDGEIDADQAAQTLVEFGLYSSAKAAQRVDFYRSNRSYVINYHFGEASVGEYVTGQARDTAQAWRVFAALLARPRAASEIIPILVNS</sequence>
<reference evidence="1 2" key="1">
    <citation type="submission" date="2019-06" db="EMBL/GenBank/DDBJ databases">
        <title>Complete genome of Shewanella marisflavi ECSMB14101, a mussel settlement-inducing bacterium isolated from East China Sea.</title>
        <authorList>
            <person name="Yang J."/>
            <person name="Liang X."/>
            <person name="Chang R."/>
            <person name="Peng L."/>
        </authorList>
    </citation>
    <scope>NUCLEOTIDE SEQUENCE [LARGE SCALE GENOMIC DNA]</scope>
    <source>
        <strain evidence="1 2">ECSMB14101</strain>
    </source>
</reference>
<gene>
    <name evidence="1" type="ORF">FGA12_17845</name>
</gene>
<keyword evidence="2" id="KW-1185">Reference proteome</keyword>
<evidence type="ECO:0000313" key="2">
    <source>
        <dbReference type="Proteomes" id="UP000318758"/>
    </source>
</evidence>
<organism evidence="1 2">
    <name type="scientific">Shewanella marisflavi</name>
    <dbReference type="NCBI Taxonomy" id="260364"/>
    <lineage>
        <taxon>Bacteria</taxon>
        <taxon>Pseudomonadati</taxon>
        <taxon>Pseudomonadota</taxon>
        <taxon>Gammaproteobacteria</taxon>
        <taxon>Alteromonadales</taxon>
        <taxon>Shewanellaceae</taxon>
        <taxon>Shewanella</taxon>
    </lineage>
</organism>
<proteinExistence type="predicted"/>
<accession>A0ABX5WQM9</accession>
<name>A0ABX5WQM9_9GAMM</name>